<evidence type="ECO:0000256" key="3">
    <source>
        <dbReference type="RuleBase" id="RU004514"/>
    </source>
</evidence>
<comment type="function">
    <text evidence="2">Pyridoxal 5'-phosphate (PLP)-binding protein, which is involved in PLP homeostasis.</text>
</comment>
<comment type="caution">
    <text evidence="5">The sequence shown here is derived from an EMBL/GenBank/DDBJ whole genome shotgun (WGS) entry which is preliminary data.</text>
</comment>
<evidence type="ECO:0000256" key="2">
    <source>
        <dbReference type="HAMAP-Rule" id="MF_02087"/>
    </source>
</evidence>
<dbReference type="PANTHER" id="PTHR10146">
    <property type="entry name" value="PROLINE SYNTHETASE CO-TRANSCRIBED BACTERIAL HOMOLOG PROTEIN"/>
    <property type="match status" value="1"/>
</dbReference>
<reference evidence="5 6" key="1">
    <citation type="submission" date="2021-03" db="EMBL/GenBank/DDBJ databases">
        <title>Genomic Encyclopedia of Type Strains, Phase III (KMG-III): the genomes of soil and plant-associated and newly described type strains.</title>
        <authorList>
            <person name="Whitman W."/>
        </authorList>
    </citation>
    <scope>NUCLEOTIDE SEQUENCE [LARGE SCALE GENOMIC DNA]</scope>
    <source>
        <strain evidence="5 6">IMMIB AFH-6</strain>
    </source>
</reference>
<dbReference type="SUPFAM" id="SSF51419">
    <property type="entry name" value="PLP-binding barrel"/>
    <property type="match status" value="1"/>
</dbReference>
<accession>A0ABS4SMV1</accession>
<dbReference type="CDD" id="cd00635">
    <property type="entry name" value="PLPDE_III_YBL036c_like"/>
    <property type="match status" value="1"/>
</dbReference>
<dbReference type="HAMAP" id="MF_02087">
    <property type="entry name" value="PLP_homeostasis"/>
    <property type="match status" value="1"/>
</dbReference>
<evidence type="ECO:0000313" key="5">
    <source>
        <dbReference type="EMBL" id="MBP2293896.1"/>
    </source>
</evidence>
<gene>
    <name evidence="5" type="ORF">J2851_003681</name>
</gene>
<evidence type="ECO:0000256" key="1">
    <source>
        <dbReference type="ARBA" id="ARBA00022898"/>
    </source>
</evidence>
<keyword evidence="6" id="KW-1185">Reference proteome</keyword>
<proteinExistence type="inferred from homology"/>
<feature type="modified residue" description="N6-(pyridoxal phosphate)lysine" evidence="2">
    <location>
        <position position="52"/>
    </location>
</feature>
<dbReference type="RefSeq" id="WP_209767815.1">
    <property type="nucleotide sequence ID" value="NZ_JAGINP010000013.1"/>
</dbReference>
<dbReference type="PIRSF" id="PIRSF004848">
    <property type="entry name" value="YBL036c_PLPDEIII"/>
    <property type="match status" value="1"/>
</dbReference>
<name>A0ABS4SMV1_9PROT</name>
<organism evidence="5 6">
    <name type="scientific">Azospirillum rugosum</name>
    <dbReference type="NCBI Taxonomy" id="416170"/>
    <lineage>
        <taxon>Bacteria</taxon>
        <taxon>Pseudomonadati</taxon>
        <taxon>Pseudomonadota</taxon>
        <taxon>Alphaproteobacteria</taxon>
        <taxon>Rhodospirillales</taxon>
        <taxon>Azospirillaceae</taxon>
        <taxon>Azospirillum</taxon>
    </lineage>
</organism>
<dbReference type="EMBL" id="JAGINP010000013">
    <property type="protein sequence ID" value="MBP2293896.1"/>
    <property type="molecule type" value="Genomic_DNA"/>
</dbReference>
<protein>
    <recommendedName>
        <fullName evidence="2">Pyridoxal phosphate homeostasis protein</fullName>
        <shortName evidence="2">PLP homeostasis protein</shortName>
    </recommendedName>
</protein>
<keyword evidence="1 2" id="KW-0663">Pyridoxal phosphate</keyword>
<dbReference type="InterPro" id="IPR001608">
    <property type="entry name" value="Ala_racemase_N"/>
</dbReference>
<comment type="similarity">
    <text evidence="2 3">Belongs to the pyridoxal phosphate-binding protein YggS/PROSC family.</text>
</comment>
<dbReference type="Gene3D" id="3.20.20.10">
    <property type="entry name" value="Alanine racemase"/>
    <property type="match status" value="1"/>
</dbReference>
<evidence type="ECO:0000259" key="4">
    <source>
        <dbReference type="Pfam" id="PF01168"/>
    </source>
</evidence>
<dbReference type="NCBIfam" id="TIGR00044">
    <property type="entry name" value="YggS family pyridoxal phosphate-dependent enzyme"/>
    <property type="match status" value="1"/>
</dbReference>
<evidence type="ECO:0000313" key="6">
    <source>
        <dbReference type="Proteomes" id="UP000781958"/>
    </source>
</evidence>
<feature type="domain" description="Alanine racemase N-terminal" evidence="4">
    <location>
        <begin position="42"/>
        <end position="237"/>
    </location>
</feature>
<dbReference type="Pfam" id="PF01168">
    <property type="entry name" value="Ala_racemase_N"/>
    <property type="match status" value="1"/>
</dbReference>
<dbReference type="InterPro" id="IPR029066">
    <property type="entry name" value="PLP-binding_barrel"/>
</dbReference>
<dbReference type="InterPro" id="IPR011078">
    <property type="entry name" value="PyrdxlP_homeostasis"/>
</dbReference>
<dbReference type="PANTHER" id="PTHR10146:SF14">
    <property type="entry name" value="PYRIDOXAL PHOSPHATE HOMEOSTASIS PROTEIN"/>
    <property type="match status" value="1"/>
</dbReference>
<dbReference type="Proteomes" id="UP000781958">
    <property type="component" value="Unassembled WGS sequence"/>
</dbReference>
<sequence length="242" mass="25585">MTEPHSIASHSGATPAGDTVTARLESVRRSIADTCAAAGRPAGSVTLVAVSKTHPAEAVEEALAAGQRVFGENRVQEAKGKFPALRERFPDLELHLIGPLQTNKAKDAVVLFDVIQTLDRPKLAEALADAMAKTGRRPRCLIEVNTGEEPQKAGIAPGEVEGFLAACRDTWNLPVTGLMCIPPVEEEPAMHFALLADMARRAGLAEVSMGMSGDFETAIRFGATHVRVGTAIFGARPYPPAG</sequence>